<name>A0A2D0N2S2_FLAN2</name>
<gene>
    <name evidence="1" type="ORF">CRP01_31210</name>
</gene>
<dbReference type="OrthoDB" id="1395768at2"/>
<dbReference type="Proteomes" id="UP000223913">
    <property type="component" value="Unassembled WGS sequence"/>
</dbReference>
<organism evidence="1 2">
    <name type="scientific">Flavilitoribacter nigricans (strain ATCC 23147 / DSM 23189 / NBRC 102662 / NCIMB 1420 / SS-2)</name>
    <name type="common">Lewinella nigricans</name>
    <dbReference type="NCBI Taxonomy" id="1122177"/>
    <lineage>
        <taxon>Bacteria</taxon>
        <taxon>Pseudomonadati</taxon>
        <taxon>Bacteroidota</taxon>
        <taxon>Saprospiria</taxon>
        <taxon>Saprospirales</taxon>
        <taxon>Lewinellaceae</taxon>
        <taxon>Flavilitoribacter</taxon>
    </lineage>
</organism>
<dbReference type="AlphaFoldDB" id="A0A2D0N2S2"/>
<comment type="caution">
    <text evidence="1">The sequence shown here is derived from an EMBL/GenBank/DDBJ whole genome shotgun (WGS) entry which is preliminary data.</text>
</comment>
<reference evidence="1 2" key="1">
    <citation type="submission" date="2017-10" db="EMBL/GenBank/DDBJ databases">
        <title>The draft genome sequence of Lewinella nigricans NBRC 102662.</title>
        <authorList>
            <person name="Wang K."/>
        </authorList>
    </citation>
    <scope>NUCLEOTIDE SEQUENCE [LARGE SCALE GENOMIC DNA]</scope>
    <source>
        <strain evidence="1 2">NBRC 102662</strain>
    </source>
</reference>
<protein>
    <submittedName>
        <fullName evidence="1">Uncharacterized protein</fullName>
    </submittedName>
</protein>
<evidence type="ECO:0000313" key="2">
    <source>
        <dbReference type="Proteomes" id="UP000223913"/>
    </source>
</evidence>
<evidence type="ECO:0000313" key="1">
    <source>
        <dbReference type="EMBL" id="PHN02688.1"/>
    </source>
</evidence>
<keyword evidence="2" id="KW-1185">Reference proteome</keyword>
<sequence>MQTLKYRISPFLILLFLLPVYGMSGQSGIEPADIKFVRQGVKRLIFDPEQAIPLASLDPGNIIGIASMHPVHQYTSDPATYQLSGDQLRISSEAHSESSIWLGGFNPFATYTLDLEACSGRGALGFEFADKDKKERFIVSIRFDGSQLQDARLQVILDGRTITDSSILLESARGATLPARIRLQMLGSGLNLFFQNEGLPVAIGQVDFSQHLDLRQKRCLSTFQSGLYFDLSDAEVRINGARSELSTGLGQADIRVITYKDGHPLLDEGRLWYTLSIRGRALPHHIQGVFSLDPSVFDLRLEGVIVFDQNDGILRNEISTHLFYDEEADRWMGLTTGFSAYANPDEQKQILAIESKKDPRFGFSIMQARPTGIVGDIEDSHILFDEEAGKWRLLTCENLDGYKAVIMESDTWDRGYRRIAGPVANNSTGTSIEMIDGKRYCFSGSSAREVFVYTYPDLQEAGTLHMDLPPWDDKSGTRIWPNVVELPAGYPTKYIALMMDRYNFPGQKGPHWTYGALYLYHGTPE</sequence>
<dbReference type="EMBL" id="PDUD01000038">
    <property type="protein sequence ID" value="PHN02688.1"/>
    <property type="molecule type" value="Genomic_DNA"/>
</dbReference>
<proteinExistence type="predicted"/>
<accession>A0A2D0N2S2</accession>